<keyword evidence="4" id="KW-0808">Transferase</keyword>
<evidence type="ECO:0000256" key="4">
    <source>
        <dbReference type="ARBA" id="ARBA00022679"/>
    </source>
</evidence>
<keyword evidence="5 11" id="KW-0547">Nucleotide-binding</keyword>
<comment type="catalytic activity">
    <reaction evidence="10">
        <text>L-seryl-[protein] + ATP = O-phospho-L-seryl-[protein] + ADP + H(+)</text>
        <dbReference type="Rhea" id="RHEA:17989"/>
        <dbReference type="Rhea" id="RHEA-COMP:9863"/>
        <dbReference type="Rhea" id="RHEA-COMP:11604"/>
        <dbReference type="ChEBI" id="CHEBI:15378"/>
        <dbReference type="ChEBI" id="CHEBI:29999"/>
        <dbReference type="ChEBI" id="CHEBI:30616"/>
        <dbReference type="ChEBI" id="CHEBI:83421"/>
        <dbReference type="ChEBI" id="CHEBI:456216"/>
        <dbReference type="EC" id="2.7.11.1"/>
    </reaction>
</comment>
<dbReference type="FunFam" id="3.30.200.20:FF:000096">
    <property type="entry name" value="Non-specific serine/threonine protein kinase"/>
    <property type="match status" value="1"/>
</dbReference>
<dbReference type="PROSITE" id="PS00107">
    <property type="entry name" value="PROTEIN_KINASE_ATP"/>
    <property type="match status" value="1"/>
</dbReference>
<evidence type="ECO:0000256" key="11">
    <source>
        <dbReference type="PROSITE-ProRule" id="PRU10141"/>
    </source>
</evidence>
<dbReference type="InterPro" id="IPR017441">
    <property type="entry name" value="Protein_kinase_ATP_BS"/>
</dbReference>
<comment type="caution">
    <text evidence="13">The sequence shown here is derived from an EMBL/GenBank/DDBJ whole genome shotgun (WGS) entry which is preliminary data.</text>
</comment>
<evidence type="ECO:0000256" key="1">
    <source>
        <dbReference type="ARBA" id="ARBA00006234"/>
    </source>
</evidence>
<evidence type="ECO:0000256" key="10">
    <source>
        <dbReference type="ARBA" id="ARBA00048679"/>
    </source>
</evidence>
<dbReference type="SUPFAM" id="SSF56112">
    <property type="entry name" value="Protein kinase-like (PK-like)"/>
    <property type="match status" value="1"/>
</dbReference>
<feature type="binding site" evidence="11">
    <location>
        <position position="158"/>
    </location>
    <ligand>
        <name>ATP</name>
        <dbReference type="ChEBI" id="CHEBI:30616"/>
    </ligand>
</feature>
<dbReference type="AlphaFoldDB" id="A0A834YUK9"/>
<dbReference type="InterPro" id="IPR008271">
    <property type="entry name" value="Ser/Thr_kinase_AS"/>
</dbReference>
<dbReference type="Gene3D" id="1.10.510.10">
    <property type="entry name" value="Transferase(Phosphotransferase) domain 1"/>
    <property type="match status" value="1"/>
</dbReference>
<dbReference type="EMBL" id="JABCRI010000012">
    <property type="protein sequence ID" value="KAF8396024.1"/>
    <property type="molecule type" value="Genomic_DNA"/>
</dbReference>
<sequence>MKLAGAGGDDGSETQWEWSLRRAAVGRTENESLSDYREGCFNCCSQRREELGLRLLPPMKGRTWRRSIGAVAEVVSTDLAMGAAADVTQRTKDDRRRRMVVDVEAAAGGGVWVWLLEMENKGSVLMQRYELGRLLGQGTFAKVYYARNLKTNQSVAIKVINKEKVLKVGLIEQIKREISVMRLVRHPNVVQVYEVMASKTKIYFVMEYAKGGELFNKLAKGRLKEDVARNYFQQLISAVDFCHSRGVYHRDLKPENLLLDENGNLKVSDFGLSAIAESKRQDGLLHTTCGTPAYVSPEVINRKGYDGAKADTWSCGVILFVLMAGYLPFHDSNLMEMYRKIGKGVFKCPNWFSSEVRKLLSKILDPNPSTRISIDKIMENSWFRRAFYSKPTKIETEGFDLSGLFEENDHKKEARFTFRKPASVIISKLDDIAKCLKLKVKKKDGGLLKLEGSKEGRKGVLSIDAEIFEVTPSFHLVEMKKSSRDTLEYLKIMQEDIRPALKDIVWGCQGDQQQQEQQQLQSQ</sequence>
<dbReference type="Pfam" id="PF00069">
    <property type="entry name" value="Pkinase"/>
    <property type="match status" value="1"/>
</dbReference>
<reference evidence="13 14" key="1">
    <citation type="submission" date="2020-04" db="EMBL/GenBank/DDBJ databases">
        <title>Plant Genome Project.</title>
        <authorList>
            <person name="Zhang R.-G."/>
        </authorList>
    </citation>
    <scope>NUCLEOTIDE SEQUENCE [LARGE SCALE GENOMIC DNA]</scope>
    <source>
        <strain evidence="13">YNK0</strain>
        <tissue evidence="13">Leaf</tissue>
    </source>
</reference>
<dbReference type="FunFam" id="3.30.310.80:FF:000005">
    <property type="entry name" value="Non-specific serine/threonine protein kinase"/>
    <property type="match status" value="1"/>
</dbReference>
<keyword evidence="7 11" id="KW-0067">ATP-binding</keyword>
<evidence type="ECO:0000313" key="13">
    <source>
        <dbReference type="EMBL" id="KAF8396024.1"/>
    </source>
</evidence>
<dbReference type="FunFam" id="1.10.510.10:FF:000653">
    <property type="entry name" value="Non-specific serine/threonine protein kinase"/>
    <property type="match status" value="1"/>
</dbReference>
<dbReference type="CDD" id="cd14663">
    <property type="entry name" value="STKc_SnRK3"/>
    <property type="match status" value="1"/>
</dbReference>
<feature type="domain" description="Protein kinase" evidence="12">
    <location>
        <begin position="129"/>
        <end position="383"/>
    </location>
</feature>
<dbReference type="InterPro" id="IPR011009">
    <property type="entry name" value="Kinase-like_dom_sf"/>
</dbReference>
<dbReference type="GO" id="GO:0004674">
    <property type="term" value="F:protein serine/threonine kinase activity"/>
    <property type="evidence" value="ECO:0007669"/>
    <property type="project" value="UniProtKB-KW"/>
</dbReference>
<dbReference type="Gene3D" id="3.30.200.20">
    <property type="entry name" value="Phosphorylase Kinase, domain 1"/>
    <property type="match status" value="1"/>
</dbReference>
<evidence type="ECO:0000256" key="5">
    <source>
        <dbReference type="ARBA" id="ARBA00022741"/>
    </source>
</evidence>
<keyword evidence="8" id="KW-0464">Manganese</keyword>
<dbReference type="CDD" id="cd12195">
    <property type="entry name" value="CIPK_C"/>
    <property type="match status" value="1"/>
</dbReference>
<evidence type="ECO:0000313" key="14">
    <source>
        <dbReference type="Proteomes" id="UP000655225"/>
    </source>
</evidence>
<dbReference type="GO" id="GO:0005524">
    <property type="term" value="F:ATP binding"/>
    <property type="evidence" value="ECO:0007669"/>
    <property type="project" value="UniProtKB-UniRule"/>
</dbReference>
<dbReference type="Proteomes" id="UP000655225">
    <property type="component" value="Unassembled WGS sequence"/>
</dbReference>
<keyword evidence="6" id="KW-0418">Kinase</keyword>
<dbReference type="GO" id="GO:0007165">
    <property type="term" value="P:signal transduction"/>
    <property type="evidence" value="ECO:0007669"/>
    <property type="project" value="InterPro"/>
</dbReference>
<dbReference type="InterPro" id="IPR000719">
    <property type="entry name" value="Prot_kinase_dom"/>
</dbReference>
<evidence type="ECO:0000256" key="6">
    <source>
        <dbReference type="ARBA" id="ARBA00022777"/>
    </source>
</evidence>
<dbReference type="EC" id="2.7.11.1" evidence="2"/>
<dbReference type="PROSITE" id="PS50011">
    <property type="entry name" value="PROTEIN_KINASE_DOM"/>
    <property type="match status" value="1"/>
</dbReference>
<dbReference type="OMA" id="MVKPAHL"/>
<protein>
    <recommendedName>
        <fullName evidence="2">non-specific serine/threonine protein kinase</fullName>
        <ecNumber evidence="2">2.7.11.1</ecNumber>
    </recommendedName>
</protein>
<dbReference type="PANTHER" id="PTHR43895:SF28">
    <property type="entry name" value="CBL-INTERACTING SERINE_THREONINE-PROTEIN KINASE 15"/>
    <property type="match status" value="1"/>
</dbReference>
<organism evidence="13 14">
    <name type="scientific">Tetracentron sinense</name>
    <name type="common">Spur-leaf</name>
    <dbReference type="NCBI Taxonomy" id="13715"/>
    <lineage>
        <taxon>Eukaryota</taxon>
        <taxon>Viridiplantae</taxon>
        <taxon>Streptophyta</taxon>
        <taxon>Embryophyta</taxon>
        <taxon>Tracheophyta</taxon>
        <taxon>Spermatophyta</taxon>
        <taxon>Magnoliopsida</taxon>
        <taxon>Trochodendrales</taxon>
        <taxon>Trochodendraceae</taxon>
        <taxon>Tetracentron</taxon>
    </lineage>
</organism>
<dbReference type="PANTHER" id="PTHR43895">
    <property type="entry name" value="CALCIUM/CALMODULIN-DEPENDENT PROTEIN KINASE KINASE-RELATED"/>
    <property type="match status" value="1"/>
</dbReference>
<name>A0A834YUK9_TETSI</name>
<evidence type="ECO:0000256" key="7">
    <source>
        <dbReference type="ARBA" id="ARBA00022840"/>
    </source>
</evidence>
<evidence type="ECO:0000256" key="9">
    <source>
        <dbReference type="ARBA" id="ARBA00047899"/>
    </source>
</evidence>
<accession>A0A834YUK9</accession>
<evidence type="ECO:0000259" key="12">
    <source>
        <dbReference type="PROSITE" id="PS50011"/>
    </source>
</evidence>
<dbReference type="SMART" id="SM00220">
    <property type="entry name" value="S_TKc"/>
    <property type="match status" value="1"/>
</dbReference>
<comment type="catalytic activity">
    <reaction evidence="9">
        <text>L-threonyl-[protein] + ATP = O-phospho-L-threonyl-[protein] + ADP + H(+)</text>
        <dbReference type="Rhea" id="RHEA:46608"/>
        <dbReference type="Rhea" id="RHEA-COMP:11060"/>
        <dbReference type="Rhea" id="RHEA-COMP:11605"/>
        <dbReference type="ChEBI" id="CHEBI:15378"/>
        <dbReference type="ChEBI" id="CHEBI:30013"/>
        <dbReference type="ChEBI" id="CHEBI:30616"/>
        <dbReference type="ChEBI" id="CHEBI:61977"/>
        <dbReference type="ChEBI" id="CHEBI:456216"/>
        <dbReference type="EC" id="2.7.11.1"/>
    </reaction>
</comment>
<proteinExistence type="inferred from homology"/>
<dbReference type="Gene3D" id="3.30.310.80">
    <property type="entry name" value="Kinase associated domain 1, KA1"/>
    <property type="match status" value="1"/>
</dbReference>
<keyword evidence="14" id="KW-1185">Reference proteome</keyword>
<dbReference type="InterPro" id="IPR004041">
    <property type="entry name" value="NAF_dom"/>
</dbReference>
<dbReference type="PROSITE" id="PS00108">
    <property type="entry name" value="PROTEIN_KINASE_ST"/>
    <property type="match status" value="1"/>
</dbReference>
<comment type="similarity">
    <text evidence="1">Belongs to the protein kinase superfamily. CAMK Ser/Thr protein kinase family. SNF1 subfamily.</text>
</comment>
<gene>
    <name evidence="13" type="ORF">HHK36_017636</name>
</gene>
<dbReference type="OrthoDB" id="193931at2759"/>
<evidence type="ECO:0000256" key="2">
    <source>
        <dbReference type="ARBA" id="ARBA00012513"/>
    </source>
</evidence>
<keyword evidence="3" id="KW-0723">Serine/threonine-protein kinase</keyword>
<evidence type="ECO:0000256" key="8">
    <source>
        <dbReference type="ARBA" id="ARBA00023211"/>
    </source>
</evidence>
<evidence type="ECO:0000256" key="3">
    <source>
        <dbReference type="ARBA" id="ARBA00022527"/>
    </source>
</evidence>
<dbReference type="Pfam" id="PF03822">
    <property type="entry name" value="NAF"/>
    <property type="match status" value="1"/>
</dbReference>